<dbReference type="KEGG" id="ttd:A3L14_08545"/>
<protein>
    <submittedName>
        <fullName evidence="3">Uncharacterized protein</fullName>
    </submittedName>
</protein>
<proteinExistence type="predicted"/>
<reference evidence="4" key="3">
    <citation type="submission" date="2016-10" db="EMBL/GenBank/DDBJ databases">
        <authorList>
            <person name="de Groot N.N."/>
        </authorList>
    </citation>
    <scope>NUCLEOTIDE SEQUENCE [LARGE SCALE GENOMIC DNA]</scope>
    <source>
        <strain evidence="4">OGL-20</strain>
    </source>
</reference>
<dbReference type="STRING" id="277988.SAMN05216170_0235"/>
<dbReference type="EMBL" id="LIXN01000010">
    <property type="protein sequence ID" value="KQH82199.1"/>
    <property type="molecule type" value="Genomic_DNA"/>
</dbReference>
<keyword evidence="1" id="KW-1133">Transmembrane helix</keyword>
<evidence type="ECO:0000313" key="4">
    <source>
        <dbReference type="EMBL" id="SEV83297.1"/>
    </source>
</evidence>
<dbReference type="PATRIC" id="fig|277988.4.peg.1496"/>
<reference evidence="2 7" key="2">
    <citation type="submission" date="2016-04" db="EMBL/GenBank/DDBJ databases">
        <title>Complete genome sequence of Thermococcus thioreducens type strain OGL-20P.</title>
        <authorList>
            <person name="Oger P.M."/>
        </authorList>
    </citation>
    <scope>NUCLEOTIDE SEQUENCE [LARGE SCALE GENOMIC DNA]</scope>
    <source>
        <strain evidence="2 7">OGL-20P</strain>
    </source>
</reference>
<evidence type="ECO:0000313" key="7">
    <source>
        <dbReference type="Proteomes" id="UP000250136"/>
    </source>
</evidence>
<dbReference type="OrthoDB" id="101324at2157"/>
<dbReference type="EMBL" id="FOIW01000001">
    <property type="protein sequence ID" value="SEV83297.1"/>
    <property type="molecule type" value="Genomic_DNA"/>
</dbReference>
<dbReference type="GeneID" id="33334467"/>
<reference evidence="3 5" key="1">
    <citation type="submission" date="2015-08" db="EMBL/GenBank/DDBJ databases">
        <title>Thermococcus thioreducens DSM 14981 genome sequencing.</title>
        <authorList>
            <person name="Hong S.-J."/>
            <person name="Kim M.-C."/>
            <person name="Shin J.-H."/>
        </authorList>
    </citation>
    <scope>NUCLEOTIDE SEQUENCE [LARGE SCALE GENOMIC DNA]</scope>
    <source>
        <strain evidence="3 5">DSM 14981</strain>
    </source>
</reference>
<keyword evidence="7" id="KW-1185">Reference proteome</keyword>
<evidence type="ECO:0000313" key="2">
    <source>
        <dbReference type="EMBL" id="ASJ12930.1"/>
    </source>
</evidence>
<dbReference type="RefSeq" id="WP_055429594.1">
    <property type="nucleotide sequence ID" value="NZ_CP015105.1"/>
</dbReference>
<dbReference type="Proteomes" id="UP000182125">
    <property type="component" value="Unassembled WGS sequence"/>
</dbReference>
<evidence type="ECO:0000313" key="3">
    <source>
        <dbReference type="EMBL" id="KQH82199.1"/>
    </source>
</evidence>
<dbReference type="Proteomes" id="UP000250136">
    <property type="component" value="Chromosome"/>
</dbReference>
<dbReference type="Proteomes" id="UP000051862">
    <property type="component" value="Unassembled WGS sequence"/>
</dbReference>
<sequence>MGGEYDILEAIGAILTGVALVILLTAGGAGLILGPVLLVMGLVVWKMGEMRREFNEKLDFLRREIESLKASGGTADG</sequence>
<name>A0A0Q2MR65_9EURY</name>
<evidence type="ECO:0000256" key="1">
    <source>
        <dbReference type="SAM" id="Phobius"/>
    </source>
</evidence>
<organism evidence="3 5">
    <name type="scientific">Thermococcus thioreducens</name>
    <dbReference type="NCBI Taxonomy" id="277988"/>
    <lineage>
        <taxon>Archaea</taxon>
        <taxon>Methanobacteriati</taxon>
        <taxon>Methanobacteriota</taxon>
        <taxon>Thermococci</taxon>
        <taxon>Thermococcales</taxon>
        <taxon>Thermococcaceae</taxon>
        <taxon>Thermococcus</taxon>
    </lineage>
</organism>
<accession>A0A0Q2MR65</accession>
<dbReference type="AlphaFoldDB" id="A0A0Q2MR65"/>
<dbReference type="EMBL" id="CP015105">
    <property type="protein sequence ID" value="ASJ12930.1"/>
    <property type="molecule type" value="Genomic_DNA"/>
</dbReference>
<evidence type="ECO:0000313" key="6">
    <source>
        <dbReference type="Proteomes" id="UP000182125"/>
    </source>
</evidence>
<reference evidence="6" key="4">
    <citation type="submission" date="2016-10" db="EMBL/GenBank/DDBJ databases">
        <authorList>
            <person name="Varghese N."/>
            <person name="Submissions S."/>
        </authorList>
    </citation>
    <scope>NUCLEOTIDE SEQUENCE [LARGE SCALE GENOMIC DNA]</scope>
    <source>
        <strain evidence="6">OGL-20</strain>
    </source>
</reference>
<keyword evidence="1" id="KW-0812">Transmembrane</keyword>
<feature type="transmembrane region" description="Helical" evidence="1">
    <location>
        <begin position="12"/>
        <end position="45"/>
    </location>
</feature>
<evidence type="ECO:0000313" key="5">
    <source>
        <dbReference type="Proteomes" id="UP000051862"/>
    </source>
</evidence>
<gene>
    <name evidence="2" type="ORF">A3L14_08545</name>
    <name evidence="3" type="ORF">AMR53_07100</name>
    <name evidence="4" type="ORF">SAMN05216170_0235</name>
</gene>
<keyword evidence="1" id="KW-0472">Membrane</keyword>